<evidence type="ECO:0000313" key="3">
    <source>
        <dbReference type="EMBL" id="PHT75062.1"/>
    </source>
</evidence>
<feature type="region of interest" description="Disordered" evidence="1">
    <location>
        <begin position="137"/>
        <end position="178"/>
    </location>
</feature>
<organism evidence="3 4">
    <name type="scientific">Capsicum annuum</name>
    <name type="common">Capsicum pepper</name>
    <dbReference type="NCBI Taxonomy" id="4072"/>
    <lineage>
        <taxon>Eukaryota</taxon>
        <taxon>Viridiplantae</taxon>
        <taxon>Streptophyta</taxon>
        <taxon>Embryophyta</taxon>
        <taxon>Tracheophyta</taxon>
        <taxon>Spermatophyta</taxon>
        <taxon>Magnoliopsida</taxon>
        <taxon>eudicotyledons</taxon>
        <taxon>Gunneridae</taxon>
        <taxon>Pentapetalae</taxon>
        <taxon>asterids</taxon>
        <taxon>lamiids</taxon>
        <taxon>Solanales</taxon>
        <taxon>Solanaceae</taxon>
        <taxon>Solanoideae</taxon>
        <taxon>Capsiceae</taxon>
        <taxon>Capsicum</taxon>
    </lineage>
</organism>
<dbReference type="EMBL" id="AYRZ02000008">
    <property type="protein sequence ID" value="PHT75062.1"/>
    <property type="molecule type" value="Genomic_DNA"/>
</dbReference>
<dbReference type="InterPro" id="IPR011989">
    <property type="entry name" value="ARM-like"/>
</dbReference>
<evidence type="ECO:0000256" key="1">
    <source>
        <dbReference type="SAM" id="MobiDB-lite"/>
    </source>
</evidence>
<feature type="region of interest" description="Disordered" evidence="1">
    <location>
        <begin position="92"/>
        <end position="123"/>
    </location>
</feature>
<comment type="caution">
    <text evidence="3">The sequence shown here is derived from an EMBL/GenBank/DDBJ whole genome shotgun (WGS) entry which is preliminary data.</text>
</comment>
<dbReference type="NCBIfam" id="TIGR01640">
    <property type="entry name" value="F_box_assoc_1"/>
    <property type="match status" value="1"/>
</dbReference>
<dbReference type="InterPro" id="IPR016024">
    <property type="entry name" value="ARM-type_fold"/>
</dbReference>
<feature type="domain" description="F-box associated beta-propeller type 3" evidence="2">
    <location>
        <begin position="766"/>
        <end position="984"/>
    </location>
</feature>
<dbReference type="AlphaFoldDB" id="A0A2G2YZ68"/>
<dbReference type="InterPro" id="IPR013187">
    <property type="entry name" value="F-box-assoc_dom_typ3"/>
</dbReference>
<evidence type="ECO:0000259" key="2">
    <source>
        <dbReference type="Pfam" id="PF08268"/>
    </source>
</evidence>
<proteinExistence type="predicted"/>
<dbReference type="PANTHER" id="PTHR31672:SF13">
    <property type="entry name" value="F-BOX PROTEIN CPR30-LIKE"/>
    <property type="match status" value="1"/>
</dbReference>
<feature type="compositionally biased region" description="Basic and acidic residues" evidence="1">
    <location>
        <begin position="113"/>
        <end position="123"/>
    </location>
</feature>
<reference evidence="3 4" key="2">
    <citation type="journal article" date="2017" name="Genome Biol.">
        <title>New reference genome sequences of hot pepper reveal the massive evolution of plant disease-resistance genes by retroduplication.</title>
        <authorList>
            <person name="Kim S."/>
            <person name="Park J."/>
            <person name="Yeom S.I."/>
            <person name="Kim Y.M."/>
            <person name="Seo E."/>
            <person name="Kim K.T."/>
            <person name="Kim M.S."/>
            <person name="Lee J.M."/>
            <person name="Cheong K."/>
            <person name="Shin H.S."/>
            <person name="Kim S.B."/>
            <person name="Han K."/>
            <person name="Lee J."/>
            <person name="Park M."/>
            <person name="Lee H.A."/>
            <person name="Lee H.Y."/>
            <person name="Lee Y."/>
            <person name="Oh S."/>
            <person name="Lee J.H."/>
            <person name="Choi E."/>
            <person name="Choi E."/>
            <person name="Lee S.E."/>
            <person name="Jeon J."/>
            <person name="Kim H."/>
            <person name="Choi G."/>
            <person name="Song H."/>
            <person name="Lee J."/>
            <person name="Lee S.C."/>
            <person name="Kwon J.K."/>
            <person name="Lee H.Y."/>
            <person name="Koo N."/>
            <person name="Hong Y."/>
            <person name="Kim R.W."/>
            <person name="Kang W.H."/>
            <person name="Huh J.H."/>
            <person name="Kang B.C."/>
            <person name="Yang T.J."/>
            <person name="Lee Y.H."/>
            <person name="Bennetzen J.L."/>
            <person name="Choi D."/>
        </authorList>
    </citation>
    <scope>NUCLEOTIDE SEQUENCE [LARGE SCALE GENOMIC DNA]</scope>
    <source>
        <strain evidence="4">cv. CM334</strain>
    </source>
</reference>
<dbReference type="InterPro" id="IPR017451">
    <property type="entry name" value="F-box-assoc_interact_dom"/>
</dbReference>
<dbReference type="STRING" id="4072.A0A2G2YZ68"/>
<dbReference type="PANTHER" id="PTHR31672">
    <property type="entry name" value="BNACNNG10540D PROTEIN"/>
    <property type="match status" value="1"/>
</dbReference>
<feature type="compositionally biased region" description="Polar residues" evidence="1">
    <location>
        <begin position="92"/>
        <end position="108"/>
    </location>
</feature>
<dbReference type="Gene3D" id="1.25.10.10">
    <property type="entry name" value="Leucine-rich Repeat Variant"/>
    <property type="match status" value="1"/>
</dbReference>
<gene>
    <name evidence="3" type="ORF">T459_22339</name>
</gene>
<name>A0A2G2YZ68_CAPAN</name>
<sequence>MDPGGNKIQLIGIINEFLCYIMSFGCPVCYSLSICRWLFNLFKDTAAEIAGQVYMIRSLDLSWCGGFFNVNRLYEFVAQSLDAEAIKPVTLGDTSQSRSNPDNGTRASNGHVLHPEDSSSRVVPKLEEAVVEDDAILENGESELSQVTSEENEGDKIVEEEAPGPSTETQNKAPRKMVSINDDVEEIYFSKKKKKKKKKSTEKVPSIKEQVKEEIKPLKSILKVGSNKMLVKAHNPSPILVSKNTTQSSWPKVAISRTISVQLYGSLLWGFPPKADNVLRGIGVRGGSRKEGIFCGIGNGSLTISGGEGASRVVIRKNLVLNVGLKSNIVAKDDIRNSPRNFNGEVIEIPVPPYQDVFDPSILVLLVQMTMKDASKAVKKRDPGVLEKIYPVPFTYCPSNTQTTVFPIPFNILPGSRGLLEKIRYLRYLPKFWLDWMLRGEKESPCLMPLNGLKKFVLLPFTKIAMEEEVNLKNHVGLIPFHFFEIRDILLDDDSMVSTSSIGQETSLSGADDALEDRLDSVGYDFKDARIVIAEIDGCIASVVKLLERDNRKDQEHAMDFLPFLCSQQVQYCQLVMGEGVIPELISVSVNGNNKAKTMALELLRLLKGEFSNIGESHEPAKEGTVLAANEEAENPPYHSHQPYNEAKKVNLESTEKANILKCQHQGKKKKKKSVPHGQIRKGKRVVKQIDVDQQAIHLKEQIVVEILSRLPLRSLLRFKNLEALISDPYFHKMMMKQQQDQSPDSNSQKLLIRKIFSDTAPSRFKFYSSSLSNFEDVQQLDPPLTHYVDRYHIFSSFDGLVLLAADTQLFLWNPLTRETARLPHTEFEAMRTSFGLGYDAATDGYKILKLDMRLQKSMEILTLKTGFWRKICNHPTAVCPTAGYEMEILPHPSKSIPMEPLVCVHGAFHWLGDLKVSGKFYVVSFSISNEVYEDVPLLDEMGKKVSYRPDFGISLLDGMLCFYTTTNDGSLGSFKLWAMKDYGVKES</sequence>
<protein>
    <recommendedName>
        <fullName evidence="2">F-box associated beta-propeller type 3 domain-containing protein</fullName>
    </recommendedName>
</protein>
<evidence type="ECO:0000313" key="4">
    <source>
        <dbReference type="Proteomes" id="UP000222542"/>
    </source>
</evidence>
<dbReference type="InterPro" id="IPR050796">
    <property type="entry name" value="SCF_F-box_component"/>
</dbReference>
<dbReference type="SUPFAM" id="SSF48371">
    <property type="entry name" value="ARM repeat"/>
    <property type="match status" value="1"/>
</dbReference>
<accession>A0A2G2YZ68</accession>
<dbReference type="Pfam" id="PF08268">
    <property type="entry name" value="FBA_3"/>
    <property type="match status" value="1"/>
</dbReference>
<reference evidence="3 4" key="1">
    <citation type="journal article" date="2014" name="Nat. Genet.">
        <title>Genome sequence of the hot pepper provides insights into the evolution of pungency in Capsicum species.</title>
        <authorList>
            <person name="Kim S."/>
            <person name="Park M."/>
            <person name="Yeom S.I."/>
            <person name="Kim Y.M."/>
            <person name="Lee J.M."/>
            <person name="Lee H.A."/>
            <person name="Seo E."/>
            <person name="Choi J."/>
            <person name="Cheong K."/>
            <person name="Kim K.T."/>
            <person name="Jung K."/>
            <person name="Lee G.W."/>
            <person name="Oh S.K."/>
            <person name="Bae C."/>
            <person name="Kim S.B."/>
            <person name="Lee H.Y."/>
            <person name="Kim S.Y."/>
            <person name="Kim M.S."/>
            <person name="Kang B.C."/>
            <person name="Jo Y.D."/>
            <person name="Yang H.B."/>
            <person name="Jeong H.J."/>
            <person name="Kang W.H."/>
            <person name="Kwon J.K."/>
            <person name="Shin C."/>
            <person name="Lim J.Y."/>
            <person name="Park J.H."/>
            <person name="Huh J.H."/>
            <person name="Kim J.S."/>
            <person name="Kim B.D."/>
            <person name="Cohen O."/>
            <person name="Paran I."/>
            <person name="Suh M.C."/>
            <person name="Lee S.B."/>
            <person name="Kim Y.K."/>
            <person name="Shin Y."/>
            <person name="Noh S.J."/>
            <person name="Park J."/>
            <person name="Seo Y.S."/>
            <person name="Kwon S.Y."/>
            <person name="Kim H.A."/>
            <person name="Park J.M."/>
            <person name="Kim H.J."/>
            <person name="Choi S.B."/>
            <person name="Bosland P.W."/>
            <person name="Reeves G."/>
            <person name="Jo S.H."/>
            <person name="Lee B.W."/>
            <person name="Cho H.T."/>
            <person name="Choi H.S."/>
            <person name="Lee M.S."/>
            <person name="Yu Y."/>
            <person name="Do Choi Y."/>
            <person name="Park B.S."/>
            <person name="van Deynze A."/>
            <person name="Ashrafi H."/>
            <person name="Hill T."/>
            <person name="Kim W.T."/>
            <person name="Pai H.S."/>
            <person name="Ahn H.K."/>
            <person name="Yeam I."/>
            <person name="Giovannoni J.J."/>
            <person name="Rose J.K."/>
            <person name="Sorensen I."/>
            <person name="Lee S.J."/>
            <person name="Kim R.W."/>
            <person name="Choi I.Y."/>
            <person name="Choi B.S."/>
            <person name="Lim J.S."/>
            <person name="Lee Y.H."/>
            <person name="Choi D."/>
        </authorList>
    </citation>
    <scope>NUCLEOTIDE SEQUENCE [LARGE SCALE GENOMIC DNA]</scope>
    <source>
        <strain evidence="4">cv. CM334</strain>
    </source>
</reference>
<keyword evidence="4" id="KW-1185">Reference proteome</keyword>
<dbReference type="Proteomes" id="UP000222542">
    <property type="component" value="Unassembled WGS sequence"/>
</dbReference>
<dbReference type="Gramene" id="PHT75062">
    <property type="protein sequence ID" value="PHT75062"/>
    <property type="gene ID" value="T459_22339"/>
</dbReference>